<feature type="region of interest" description="Disordered" evidence="1">
    <location>
        <begin position="49"/>
        <end position="80"/>
    </location>
</feature>
<protein>
    <submittedName>
        <fullName evidence="2">Uncharacterized protein</fullName>
    </submittedName>
</protein>
<name>A0A6J5TCD7_9CAUD</name>
<organism evidence="2">
    <name type="scientific">uncultured Caudovirales phage</name>
    <dbReference type="NCBI Taxonomy" id="2100421"/>
    <lineage>
        <taxon>Viruses</taxon>
        <taxon>Duplodnaviria</taxon>
        <taxon>Heunggongvirae</taxon>
        <taxon>Uroviricota</taxon>
        <taxon>Caudoviricetes</taxon>
        <taxon>Peduoviridae</taxon>
        <taxon>Maltschvirus</taxon>
        <taxon>Maltschvirus maltsch</taxon>
    </lineage>
</organism>
<gene>
    <name evidence="2" type="ORF">UFOVP67_19</name>
</gene>
<accession>A0A6J5TCD7</accession>
<dbReference type="EMBL" id="LR797823">
    <property type="protein sequence ID" value="CAB4241250.1"/>
    <property type="molecule type" value="Genomic_DNA"/>
</dbReference>
<evidence type="ECO:0000313" key="2">
    <source>
        <dbReference type="EMBL" id="CAB4241250.1"/>
    </source>
</evidence>
<proteinExistence type="predicted"/>
<sequence>MVASIPAALSVASSVSGLMGGSGGNTAGGQYYDPFASHRGTYANKLNQMMLGTGGGQQAQPQQARGQPGTGGGSWQLDPSKISSDSYAIGDALGPNNSTWVAAQQPTQAYGNAGGSVIGQQANAGNPVSNFMSSDPSYMWRLSQGESAANRAAAQGGLLNSGARLTSLNDYAQNQASTEFGNEFNRLAMLSGATQGPIGVADTSKSNWSGLAQGMAGVQNLFSNQGGGGFSSGADWNFLNALSNNPTDILYGGI</sequence>
<evidence type="ECO:0000256" key="1">
    <source>
        <dbReference type="SAM" id="MobiDB-lite"/>
    </source>
</evidence>
<reference evidence="2" key="1">
    <citation type="submission" date="2020-05" db="EMBL/GenBank/DDBJ databases">
        <authorList>
            <person name="Chiriac C."/>
            <person name="Salcher M."/>
            <person name="Ghai R."/>
            <person name="Kavagutti S V."/>
        </authorList>
    </citation>
    <scope>NUCLEOTIDE SEQUENCE</scope>
</reference>
<feature type="compositionally biased region" description="Low complexity" evidence="1">
    <location>
        <begin position="58"/>
        <end position="67"/>
    </location>
</feature>